<organism evidence="2 3">
    <name type="scientific">Ramalina farinacea</name>
    <dbReference type="NCBI Taxonomy" id="258253"/>
    <lineage>
        <taxon>Eukaryota</taxon>
        <taxon>Fungi</taxon>
        <taxon>Dikarya</taxon>
        <taxon>Ascomycota</taxon>
        <taxon>Pezizomycotina</taxon>
        <taxon>Lecanoromycetes</taxon>
        <taxon>OSLEUM clade</taxon>
        <taxon>Lecanoromycetidae</taxon>
        <taxon>Lecanorales</taxon>
        <taxon>Lecanorineae</taxon>
        <taxon>Ramalinaceae</taxon>
        <taxon>Ramalina</taxon>
    </lineage>
</organism>
<dbReference type="AlphaFoldDB" id="A0AA43QML0"/>
<sequence>MAENGNRVVEPPPPCDDRKIKLGKTLRILQARLPSILVSPLPQEILSPHISLHLFPSTHPHLPTVSGRIAYHAALWTSPVAWGTIPIVGNVKLAILSERIVQNASFSPQSKQNTSINSESLIVRWKTLGKGRSEAISRINGSDSGDEPGNPGTQRQSSPSKHDQDFCGLFIFEFDEEGRILTHTIEHAEEDRHWERTSRVVSITDWLLGHVNGRKKEPQLAWNHVSYQQQLGKAG</sequence>
<name>A0AA43QML0_9LECA</name>
<gene>
    <name evidence="2" type="ORF">OHK93_008530</name>
</gene>
<comment type="caution">
    <text evidence="2">The sequence shown here is derived from an EMBL/GenBank/DDBJ whole genome shotgun (WGS) entry which is preliminary data.</text>
</comment>
<feature type="region of interest" description="Disordered" evidence="1">
    <location>
        <begin position="136"/>
        <end position="162"/>
    </location>
</feature>
<evidence type="ECO:0000313" key="2">
    <source>
        <dbReference type="EMBL" id="MDI1489252.1"/>
    </source>
</evidence>
<evidence type="ECO:0000256" key="1">
    <source>
        <dbReference type="SAM" id="MobiDB-lite"/>
    </source>
</evidence>
<accession>A0AA43QML0</accession>
<protein>
    <submittedName>
        <fullName evidence="2">Uncharacterized protein</fullName>
    </submittedName>
</protein>
<dbReference type="InterPro" id="IPR031342">
    <property type="entry name" value="Mug163-like"/>
</dbReference>
<evidence type="ECO:0000313" key="3">
    <source>
        <dbReference type="Proteomes" id="UP001161017"/>
    </source>
</evidence>
<keyword evidence="3" id="KW-1185">Reference proteome</keyword>
<dbReference type="Pfam" id="PF17119">
    <property type="entry name" value="MMU163"/>
    <property type="match status" value="2"/>
</dbReference>
<reference evidence="2" key="1">
    <citation type="journal article" date="2023" name="Genome Biol. Evol.">
        <title>First Whole Genome Sequence and Flow Cytometry Genome Size Data for the Lichen-Forming Fungus Ramalina farinacea (Ascomycota).</title>
        <authorList>
            <person name="Llewellyn T."/>
            <person name="Mian S."/>
            <person name="Hill R."/>
            <person name="Leitch I.J."/>
            <person name="Gaya E."/>
        </authorList>
    </citation>
    <scope>NUCLEOTIDE SEQUENCE</scope>
    <source>
        <strain evidence="2">LIQ254RAFAR</strain>
    </source>
</reference>
<dbReference type="Proteomes" id="UP001161017">
    <property type="component" value="Unassembled WGS sequence"/>
</dbReference>
<proteinExistence type="predicted"/>
<dbReference type="EMBL" id="JAPUFD010000009">
    <property type="protein sequence ID" value="MDI1489252.1"/>
    <property type="molecule type" value="Genomic_DNA"/>
</dbReference>